<evidence type="ECO:0000313" key="1">
    <source>
        <dbReference type="EMBL" id="KAJ7758705.1"/>
    </source>
</evidence>
<accession>A0AAD7NEI5</accession>
<protein>
    <submittedName>
        <fullName evidence="1">Uncharacterized protein</fullName>
    </submittedName>
</protein>
<dbReference type="EMBL" id="JARKIB010000041">
    <property type="protein sequence ID" value="KAJ7758705.1"/>
    <property type="molecule type" value="Genomic_DNA"/>
</dbReference>
<evidence type="ECO:0000313" key="2">
    <source>
        <dbReference type="Proteomes" id="UP001215598"/>
    </source>
</evidence>
<name>A0AAD7NEI5_9AGAR</name>
<proteinExistence type="predicted"/>
<dbReference type="AlphaFoldDB" id="A0AAD7NEI5"/>
<gene>
    <name evidence="1" type="ORF">B0H16DRAFT_1535393</name>
</gene>
<dbReference type="Proteomes" id="UP001215598">
    <property type="component" value="Unassembled WGS sequence"/>
</dbReference>
<comment type="caution">
    <text evidence="1">The sequence shown here is derived from an EMBL/GenBank/DDBJ whole genome shotgun (WGS) entry which is preliminary data.</text>
</comment>
<reference evidence="1" key="1">
    <citation type="submission" date="2023-03" db="EMBL/GenBank/DDBJ databases">
        <title>Massive genome expansion in bonnet fungi (Mycena s.s.) driven by repeated elements and novel gene families across ecological guilds.</title>
        <authorList>
            <consortium name="Lawrence Berkeley National Laboratory"/>
            <person name="Harder C.B."/>
            <person name="Miyauchi S."/>
            <person name="Viragh M."/>
            <person name="Kuo A."/>
            <person name="Thoen E."/>
            <person name="Andreopoulos B."/>
            <person name="Lu D."/>
            <person name="Skrede I."/>
            <person name="Drula E."/>
            <person name="Henrissat B."/>
            <person name="Morin E."/>
            <person name="Kohler A."/>
            <person name="Barry K."/>
            <person name="LaButti K."/>
            <person name="Morin E."/>
            <person name="Salamov A."/>
            <person name="Lipzen A."/>
            <person name="Mereny Z."/>
            <person name="Hegedus B."/>
            <person name="Baldrian P."/>
            <person name="Stursova M."/>
            <person name="Weitz H."/>
            <person name="Taylor A."/>
            <person name="Grigoriev I.V."/>
            <person name="Nagy L.G."/>
            <person name="Martin F."/>
            <person name="Kauserud H."/>
        </authorList>
    </citation>
    <scope>NUCLEOTIDE SEQUENCE</scope>
    <source>
        <strain evidence="1">CBHHK182m</strain>
    </source>
</reference>
<organism evidence="1 2">
    <name type="scientific">Mycena metata</name>
    <dbReference type="NCBI Taxonomy" id="1033252"/>
    <lineage>
        <taxon>Eukaryota</taxon>
        <taxon>Fungi</taxon>
        <taxon>Dikarya</taxon>
        <taxon>Basidiomycota</taxon>
        <taxon>Agaricomycotina</taxon>
        <taxon>Agaricomycetes</taxon>
        <taxon>Agaricomycetidae</taxon>
        <taxon>Agaricales</taxon>
        <taxon>Marasmiineae</taxon>
        <taxon>Mycenaceae</taxon>
        <taxon>Mycena</taxon>
    </lineage>
</organism>
<keyword evidence="2" id="KW-1185">Reference proteome</keyword>
<sequence>MERTLILHYSPGKLTQNVSLVLTFQPPTNKALSPTQNLVAWKVVPMHAVKDSTAMDVASITYTGRLAFGVSREDVGNIILGASTVEMKVGEFIELEWQEEVPVWGIPSKAAGQLIKAKNDTPFKQNISMGTLQRVGSLDVYSPSFLWKVGSTQTAEADFHPVLKAYTNLGLVQNEFTAADISSDPIYQWNIPELGRVTNWSFAEATNGSYTITPIDSLVTFKASSFVRLAPHEPDISVASNLNWEESVPRHVVSDVFADVSSSLAAKGVTYYAEHYDKDRHRKYIVSQQGVTCEELSNTLKAAIFAALEKEAAMINGKVLGDKDFDLYWSITDEHGTLVYGADKEIIPVGSASWYYL</sequence>
<feature type="non-terminal residue" evidence="1">
    <location>
        <position position="1"/>
    </location>
</feature>